<evidence type="ECO:0000313" key="1">
    <source>
        <dbReference type="EMBL" id="VDM16486.1"/>
    </source>
</evidence>
<organism evidence="1 2">
    <name type="scientific">Wuchereria bancrofti</name>
    <dbReference type="NCBI Taxonomy" id="6293"/>
    <lineage>
        <taxon>Eukaryota</taxon>
        <taxon>Metazoa</taxon>
        <taxon>Ecdysozoa</taxon>
        <taxon>Nematoda</taxon>
        <taxon>Chromadorea</taxon>
        <taxon>Rhabditida</taxon>
        <taxon>Spirurina</taxon>
        <taxon>Spiruromorpha</taxon>
        <taxon>Filarioidea</taxon>
        <taxon>Onchocercidae</taxon>
        <taxon>Wuchereria</taxon>
    </lineage>
</organism>
<dbReference type="InParanoid" id="A0A3P7EA97"/>
<reference evidence="1 2" key="1">
    <citation type="submission" date="2018-11" db="EMBL/GenBank/DDBJ databases">
        <authorList>
            <consortium name="Pathogen Informatics"/>
        </authorList>
    </citation>
    <scope>NUCLEOTIDE SEQUENCE [LARGE SCALE GENOMIC DNA]</scope>
</reference>
<accession>A0A3P7EA97</accession>
<sequence length="68" mass="8010">MKETKVLRTLTHQHFSRHFTQDSSICQIRTVLGRFPTKLLDLRNSTTDSGFFRSDWTSFLILRPDDIP</sequence>
<evidence type="ECO:0000313" key="2">
    <source>
        <dbReference type="Proteomes" id="UP000270924"/>
    </source>
</evidence>
<name>A0A3P7EA97_WUCBA</name>
<proteinExistence type="predicted"/>
<keyword evidence="2" id="KW-1185">Reference proteome</keyword>
<dbReference type="Proteomes" id="UP000270924">
    <property type="component" value="Unassembled WGS sequence"/>
</dbReference>
<dbReference type="AlphaFoldDB" id="A0A3P7EA97"/>
<gene>
    <name evidence="1" type="ORF">WBA_LOCUS9411</name>
</gene>
<protein>
    <submittedName>
        <fullName evidence="1">Uncharacterized protein</fullName>
    </submittedName>
</protein>
<dbReference type="EMBL" id="UYWW01009233">
    <property type="protein sequence ID" value="VDM16486.1"/>
    <property type="molecule type" value="Genomic_DNA"/>
</dbReference>